<reference evidence="4 5" key="1">
    <citation type="submission" date="2015-06" db="EMBL/GenBank/DDBJ databases">
        <title>Genome sequencing project of Bacillus galactosidilyticus PL133.</title>
        <authorList>
            <person name="Gaiero J."/>
            <person name="Nicol R."/>
            <person name="Habash M."/>
        </authorList>
    </citation>
    <scope>NUCLEOTIDE SEQUENCE [LARGE SCALE GENOMIC DNA]</scope>
    <source>
        <strain evidence="4 5">PL133</strain>
    </source>
</reference>
<dbReference type="PANTHER" id="PTHR30185:SF18">
    <property type="entry name" value="TRANSCRIPTIONAL REGULATOR MTLR"/>
    <property type="match status" value="1"/>
</dbReference>
<name>A0A0Q9YK31_9BACI</name>
<dbReference type="InterPro" id="IPR013196">
    <property type="entry name" value="HTH_11"/>
</dbReference>
<dbReference type="Proteomes" id="UP000053881">
    <property type="component" value="Unassembled WGS sequence"/>
</dbReference>
<evidence type="ECO:0000259" key="3">
    <source>
        <dbReference type="Pfam" id="PF08279"/>
    </source>
</evidence>
<gene>
    <name evidence="4" type="ORF">ACA29_00505</name>
</gene>
<dbReference type="InterPro" id="IPR036390">
    <property type="entry name" value="WH_DNA-bd_sf"/>
</dbReference>
<dbReference type="InterPro" id="IPR036388">
    <property type="entry name" value="WH-like_DNA-bd_sf"/>
</dbReference>
<evidence type="ECO:0000256" key="1">
    <source>
        <dbReference type="ARBA" id="ARBA00023015"/>
    </source>
</evidence>
<feature type="domain" description="Helix-turn-helix type 11" evidence="3">
    <location>
        <begin position="4"/>
        <end position="61"/>
    </location>
</feature>
<sequence length="128" mass="14847">MDQRSMAILNKLSKADSYITVQAFAALLNVSRRTIYSDLEKVNDWLAEHHLAKIKQVRGQGLYIDEPTRKELIRNYFFTGMTYYEFSPVERKAWIFIHAAGADQGPSLFFRRYQAALSSKQEHNPRGC</sequence>
<comment type="caution">
    <text evidence="4">The sequence shown here is derived from an EMBL/GenBank/DDBJ whole genome shotgun (WGS) entry which is preliminary data.</text>
</comment>
<accession>A0A0Q9YK31</accession>
<dbReference type="EMBL" id="LGPB01000009">
    <property type="protein sequence ID" value="KRG17079.1"/>
    <property type="molecule type" value="Genomic_DNA"/>
</dbReference>
<keyword evidence="1" id="KW-0805">Transcription regulation</keyword>
<dbReference type="Gene3D" id="1.10.10.10">
    <property type="entry name" value="Winged helix-like DNA-binding domain superfamily/Winged helix DNA-binding domain"/>
    <property type="match status" value="1"/>
</dbReference>
<dbReference type="AlphaFoldDB" id="A0A0Q9YK31"/>
<protein>
    <recommendedName>
        <fullName evidence="3">Helix-turn-helix type 11 domain-containing protein</fullName>
    </recommendedName>
</protein>
<proteinExistence type="predicted"/>
<organism evidence="4 5">
    <name type="scientific">Lederbergia galactosidilytica</name>
    <dbReference type="NCBI Taxonomy" id="217031"/>
    <lineage>
        <taxon>Bacteria</taxon>
        <taxon>Bacillati</taxon>
        <taxon>Bacillota</taxon>
        <taxon>Bacilli</taxon>
        <taxon>Bacillales</taxon>
        <taxon>Bacillaceae</taxon>
        <taxon>Lederbergia</taxon>
    </lineage>
</organism>
<evidence type="ECO:0000313" key="5">
    <source>
        <dbReference type="Proteomes" id="UP000053881"/>
    </source>
</evidence>
<dbReference type="PATRIC" id="fig|217031.4.peg.172"/>
<evidence type="ECO:0000256" key="2">
    <source>
        <dbReference type="ARBA" id="ARBA00023163"/>
    </source>
</evidence>
<dbReference type="SUPFAM" id="SSF46785">
    <property type="entry name" value="Winged helix' DNA-binding domain"/>
    <property type="match status" value="1"/>
</dbReference>
<evidence type="ECO:0000313" key="4">
    <source>
        <dbReference type="EMBL" id="KRG17079.1"/>
    </source>
</evidence>
<dbReference type="Pfam" id="PF08279">
    <property type="entry name" value="HTH_11"/>
    <property type="match status" value="1"/>
</dbReference>
<keyword evidence="2" id="KW-0804">Transcription</keyword>
<dbReference type="PANTHER" id="PTHR30185">
    <property type="entry name" value="CRYPTIC BETA-GLUCOSIDE BGL OPERON ANTITERMINATOR"/>
    <property type="match status" value="1"/>
</dbReference>
<dbReference type="InterPro" id="IPR050661">
    <property type="entry name" value="BglG_antiterminators"/>
</dbReference>